<proteinExistence type="inferred from homology"/>
<comment type="similarity">
    <text evidence="1">Belongs to the cystatin family.</text>
</comment>
<dbReference type="Gene3D" id="3.10.450.10">
    <property type="match status" value="1"/>
</dbReference>
<gene>
    <name evidence="5" type="primary">LOC108077632</name>
</gene>
<dbReference type="SUPFAM" id="SSF54403">
    <property type="entry name" value="Cystatin/monellin"/>
    <property type="match status" value="1"/>
</dbReference>
<dbReference type="PANTHER" id="PTHR12319">
    <property type="entry name" value="CYSTATIN-RELATED"/>
    <property type="match status" value="1"/>
</dbReference>
<dbReference type="InterPro" id="IPR018073">
    <property type="entry name" value="Prot_inh_cystat_CS"/>
</dbReference>
<dbReference type="InterPro" id="IPR000010">
    <property type="entry name" value="Cystatin_dom"/>
</dbReference>
<dbReference type="Proteomes" id="UP001652661">
    <property type="component" value="Chromosome 3R"/>
</dbReference>
<dbReference type="GO" id="GO:0004869">
    <property type="term" value="F:cysteine-type endopeptidase inhibitor activity"/>
    <property type="evidence" value="ECO:0007669"/>
    <property type="project" value="InterPro"/>
</dbReference>
<accession>A0A6P4ISY6</accession>
<dbReference type="PROSITE" id="PS00287">
    <property type="entry name" value="CYSTATIN"/>
    <property type="match status" value="1"/>
</dbReference>
<dbReference type="InterPro" id="IPR046350">
    <property type="entry name" value="Cystatin_sf"/>
</dbReference>
<evidence type="ECO:0000313" key="4">
    <source>
        <dbReference type="Proteomes" id="UP001652661"/>
    </source>
</evidence>
<dbReference type="PANTHER" id="PTHR12319:SF2">
    <property type="entry name" value="CYSTATIN-LIKE PROTEIN-RELATED"/>
    <property type="match status" value="1"/>
</dbReference>
<dbReference type="OrthoDB" id="6357437at2759"/>
<feature type="chain" id="PRO_5028095980" evidence="2">
    <location>
        <begin position="17"/>
        <end position="118"/>
    </location>
</feature>
<feature type="signal peptide" evidence="2">
    <location>
        <begin position="1"/>
        <end position="16"/>
    </location>
</feature>
<evidence type="ECO:0000256" key="1">
    <source>
        <dbReference type="ARBA" id="ARBA00009403"/>
    </source>
</evidence>
<name>A0A6P4ISY6_DROKI</name>
<dbReference type="AlphaFoldDB" id="A0A6P4ISY6"/>
<sequence length="118" mass="12892">MKVIIVFSLILSVAFAGQRIPGAPRTLEGDELNEAKKLLTTTFAGLPAGDGPTYQVGNVVSVTRQVVAGTKYKYVVDVSDGSVTEECTVTIWQQPWLQKNGNNVKIECKDVVKLNHTW</sequence>
<evidence type="ECO:0000259" key="3">
    <source>
        <dbReference type="SMART" id="SM00043"/>
    </source>
</evidence>
<dbReference type="CDD" id="cd00042">
    <property type="entry name" value="CY"/>
    <property type="match status" value="1"/>
</dbReference>
<evidence type="ECO:0000256" key="2">
    <source>
        <dbReference type="SAM" id="SignalP"/>
    </source>
</evidence>
<keyword evidence="4" id="KW-1185">Reference proteome</keyword>
<dbReference type="GeneID" id="108077632"/>
<dbReference type="SMART" id="SM00043">
    <property type="entry name" value="CY"/>
    <property type="match status" value="1"/>
</dbReference>
<feature type="domain" description="Cystatin" evidence="3">
    <location>
        <begin position="19"/>
        <end position="109"/>
    </location>
</feature>
<dbReference type="RefSeq" id="XP_017026534.1">
    <property type="nucleotide sequence ID" value="XM_017171045.2"/>
</dbReference>
<dbReference type="Pfam" id="PF00031">
    <property type="entry name" value="Cystatin"/>
    <property type="match status" value="1"/>
</dbReference>
<protein>
    <submittedName>
        <fullName evidence="5">Cystatin-like protein isoform X1</fullName>
    </submittedName>
</protein>
<reference evidence="5" key="1">
    <citation type="submission" date="2025-08" db="UniProtKB">
        <authorList>
            <consortium name="RefSeq"/>
        </authorList>
    </citation>
    <scope>IDENTIFICATION</scope>
    <source>
        <strain evidence="5">14028-0561.14</strain>
        <tissue evidence="5">Whole fly</tissue>
    </source>
</reference>
<evidence type="ECO:0000313" key="5">
    <source>
        <dbReference type="RefSeq" id="XP_017026534.1"/>
    </source>
</evidence>
<keyword evidence="2" id="KW-0732">Signal</keyword>
<organism evidence="4 5">
    <name type="scientific">Drosophila kikkawai</name>
    <name type="common">Fruit fly</name>
    <dbReference type="NCBI Taxonomy" id="30033"/>
    <lineage>
        <taxon>Eukaryota</taxon>
        <taxon>Metazoa</taxon>
        <taxon>Ecdysozoa</taxon>
        <taxon>Arthropoda</taxon>
        <taxon>Hexapoda</taxon>
        <taxon>Insecta</taxon>
        <taxon>Pterygota</taxon>
        <taxon>Neoptera</taxon>
        <taxon>Endopterygota</taxon>
        <taxon>Diptera</taxon>
        <taxon>Brachycera</taxon>
        <taxon>Muscomorpha</taxon>
        <taxon>Ephydroidea</taxon>
        <taxon>Drosophilidae</taxon>
        <taxon>Drosophila</taxon>
        <taxon>Sophophora</taxon>
    </lineage>
</organism>
<dbReference type="InterPro" id="IPR053128">
    <property type="entry name" value="Cystatin-like"/>
</dbReference>